<dbReference type="InterPro" id="IPR045853">
    <property type="entry name" value="Pep_chain_release_fac_I_sf"/>
</dbReference>
<name>A0A562INL1_9ACTN</name>
<dbReference type="GO" id="GO:0003747">
    <property type="term" value="F:translation release factor activity"/>
    <property type="evidence" value="ECO:0007669"/>
    <property type="project" value="InterPro"/>
</dbReference>
<evidence type="ECO:0000259" key="3">
    <source>
        <dbReference type="Pfam" id="PF00472"/>
    </source>
</evidence>
<sequence>MVTVPGDDAYADLPVTASLVVPAGLLSWRFSRSSGPGGQGVNTADSRVELSVAPLELPGLTDAQRARLADRLANRLVDGVLTVAASEHRAQLRNREAARERLAAVLRAALAPPAPARRKTKPTRGSKERRITAKKQRGETKRLRGRWD</sequence>
<reference evidence="4 5" key="1">
    <citation type="submission" date="2019-07" db="EMBL/GenBank/DDBJ databases">
        <title>R&amp;d 2014.</title>
        <authorList>
            <person name="Klenk H.-P."/>
        </authorList>
    </citation>
    <scope>NUCLEOTIDE SEQUENCE [LARGE SCALE GENOMIC DNA]</scope>
    <source>
        <strain evidence="4 5">DSM 45764</strain>
    </source>
</reference>
<dbReference type="EMBL" id="VLKF01000001">
    <property type="protein sequence ID" value="TWH72591.1"/>
    <property type="molecule type" value="Genomic_DNA"/>
</dbReference>
<feature type="region of interest" description="Disordered" evidence="2">
    <location>
        <begin position="108"/>
        <end position="148"/>
    </location>
</feature>
<keyword evidence="5" id="KW-1185">Reference proteome</keyword>
<protein>
    <submittedName>
        <fullName evidence="4">Ribosome-associated protein</fullName>
    </submittedName>
</protein>
<evidence type="ECO:0000256" key="2">
    <source>
        <dbReference type="SAM" id="MobiDB-lite"/>
    </source>
</evidence>
<organism evidence="4 5">
    <name type="scientific">Modestobacter roseus</name>
    <dbReference type="NCBI Taxonomy" id="1181884"/>
    <lineage>
        <taxon>Bacteria</taxon>
        <taxon>Bacillati</taxon>
        <taxon>Actinomycetota</taxon>
        <taxon>Actinomycetes</taxon>
        <taxon>Geodermatophilales</taxon>
        <taxon>Geodermatophilaceae</taxon>
        <taxon>Modestobacter</taxon>
    </lineage>
</organism>
<dbReference type="OrthoDB" id="9815709at2"/>
<feature type="compositionally biased region" description="Basic and acidic residues" evidence="2">
    <location>
        <begin position="125"/>
        <end position="148"/>
    </location>
</feature>
<comment type="similarity">
    <text evidence="1">Belongs to the prokaryotic/mitochondrial release factor family.</text>
</comment>
<gene>
    <name evidence="4" type="ORF">JD78_01107</name>
</gene>
<accession>A0A562INL1</accession>
<dbReference type="Pfam" id="PF00472">
    <property type="entry name" value="RF-1"/>
    <property type="match status" value="1"/>
</dbReference>
<dbReference type="AlphaFoldDB" id="A0A562INL1"/>
<dbReference type="PANTHER" id="PTHR47814:SF1">
    <property type="entry name" value="PEPTIDYL-TRNA HYDROLASE ARFB"/>
    <property type="match status" value="1"/>
</dbReference>
<dbReference type="Gene3D" id="3.30.160.20">
    <property type="match status" value="1"/>
</dbReference>
<proteinExistence type="inferred from homology"/>
<dbReference type="InterPro" id="IPR000352">
    <property type="entry name" value="Pep_chain_release_fac_I"/>
</dbReference>
<dbReference type="Proteomes" id="UP000321490">
    <property type="component" value="Unassembled WGS sequence"/>
</dbReference>
<dbReference type="GO" id="GO:0072344">
    <property type="term" value="P:rescue of stalled ribosome"/>
    <property type="evidence" value="ECO:0007669"/>
    <property type="project" value="TreeGrafter"/>
</dbReference>
<dbReference type="SUPFAM" id="SSF75620">
    <property type="entry name" value="Release factor"/>
    <property type="match status" value="1"/>
</dbReference>
<dbReference type="PANTHER" id="PTHR47814">
    <property type="entry name" value="PEPTIDYL-TRNA HYDROLASE ARFB"/>
    <property type="match status" value="1"/>
</dbReference>
<dbReference type="GO" id="GO:0043022">
    <property type="term" value="F:ribosome binding"/>
    <property type="evidence" value="ECO:0007669"/>
    <property type="project" value="TreeGrafter"/>
</dbReference>
<comment type="caution">
    <text evidence="4">The sequence shown here is derived from an EMBL/GenBank/DDBJ whole genome shotgun (WGS) entry which is preliminary data.</text>
</comment>
<evidence type="ECO:0000313" key="5">
    <source>
        <dbReference type="Proteomes" id="UP000321490"/>
    </source>
</evidence>
<dbReference type="NCBIfam" id="NF006718">
    <property type="entry name" value="PRK09256.1"/>
    <property type="match status" value="1"/>
</dbReference>
<dbReference type="GO" id="GO:0004045">
    <property type="term" value="F:peptidyl-tRNA hydrolase activity"/>
    <property type="evidence" value="ECO:0007669"/>
    <property type="project" value="TreeGrafter"/>
</dbReference>
<evidence type="ECO:0000313" key="4">
    <source>
        <dbReference type="EMBL" id="TWH72591.1"/>
    </source>
</evidence>
<evidence type="ECO:0000256" key="1">
    <source>
        <dbReference type="ARBA" id="ARBA00010835"/>
    </source>
</evidence>
<feature type="domain" description="Prokaryotic-type class I peptide chain release factors" evidence="3">
    <location>
        <begin position="21"/>
        <end position="144"/>
    </location>
</feature>
<dbReference type="RefSeq" id="WP_153362803.1">
    <property type="nucleotide sequence ID" value="NZ_JABGDC010000628.1"/>
</dbReference>